<gene>
    <name evidence="1" type="ORF">BD311DRAFT_770043</name>
</gene>
<reference evidence="1" key="1">
    <citation type="submission" date="2019-01" db="EMBL/GenBank/DDBJ databases">
        <title>Draft genome sequences of three monokaryotic isolates of the white-rot basidiomycete fungus Dichomitus squalens.</title>
        <authorList>
            <consortium name="DOE Joint Genome Institute"/>
            <person name="Lopez S.C."/>
            <person name="Andreopoulos B."/>
            <person name="Pangilinan J."/>
            <person name="Lipzen A."/>
            <person name="Riley R."/>
            <person name="Ahrendt S."/>
            <person name="Ng V."/>
            <person name="Barry K."/>
            <person name="Daum C."/>
            <person name="Grigoriev I.V."/>
            <person name="Hilden K.S."/>
            <person name="Makela M.R."/>
            <person name="de Vries R.P."/>
        </authorList>
    </citation>
    <scope>NUCLEOTIDE SEQUENCE [LARGE SCALE GENOMIC DNA]</scope>
    <source>
        <strain evidence="1">OM18370.1</strain>
    </source>
</reference>
<dbReference type="AlphaFoldDB" id="A0A4Q9M6J1"/>
<dbReference type="EMBL" id="ML143535">
    <property type="protein sequence ID" value="TBU22610.1"/>
    <property type="molecule type" value="Genomic_DNA"/>
</dbReference>
<protein>
    <submittedName>
        <fullName evidence="1">Uncharacterized protein</fullName>
    </submittedName>
</protein>
<accession>A0A4Q9M6J1</accession>
<organism evidence="1">
    <name type="scientific">Dichomitus squalens</name>
    <dbReference type="NCBI Taxonomy" id="114155"/>
    <lineage>
        <taxon>Eukaryota</taxon>
        <taxon>Fungi</taxon>
        <taxon>Dikarya</taxon>
        <taxon>Basidiomycota</taxon>
        <taxon>Agaricomycotina</taxon>
        <taxon>Agaricomycetes</taxon>
        <taxon>Polyporales</taxon>
        <taxon>Polyporaceae</taxon>
        <taxon>Dichomitus</taxon>
    </lineage>
</organism>
<evidence type="ECO:0000313" key="1">
    <source>
        <dbReference type="EMBL" id="TBU22610.1"/>
    </source>
</evidence>
<name>A0A4Q9M6J1_9APHY</name>
<dbReference type="Proteomes" id="UP000292957">
    <property type="component" value="Unassembled WGS sequence"/>
</dbReference>
<sequence>MGGGARMFVLHSAGTFSPSAASEQGVFALYADDRLTISSSTVERAGCMAPSLQTTWRWCFASTCWNGFSSRRSPPALFLPTFRRAHWNAHRDASSWDLTWRMTRISWFPRPLRS</sequence>
<proteinExistence type="predicted"/>